<name>A0A6J5LDX1_9CAUD</name>
<dbReference type="EMBL" id="LR796266">
    <property type="protein sequence ID" value="CAB4132381.1"/>
    <property type="molecule type" value="Genomic_DNA"/>
</dbReference>
<reference evidence="1" key="1">
    <citation type="submission" date="2020-04" db="EMBL/GenBank/DDBJ databases">
        <authorList>
            <person name="Chiriac C."/>
            <person name="Salcher M."/>
            <person name="Ghai R."/>
            <person name="Kavagutti S V."/>
        </authorList>
    </citation>
    <scope>NUCLEOTIDE SEQUENCE</scope>
</reference>
<evidence type="ECO:0000313" key="1">
    <source>
        <dbReference type="EMBL" id="CAB4132381.1"/>
    </source>
</evidence>
<proteinExistence type="predicted"/>
<protein>
    <submittedName>
        <fullName evidence="1">Uncharacterized protein</fullName>
    </submittedName>
</protein>
<accession>A0A6J5LDX1</accession>
<sequence>MTRQEAYARIEALDGFLDAMVDVPIGGDYLGTALQYYYQTVKSLEEGAIDESVESLPQ</sequence>
<organism evidence="1">
    <name type="scientific">uncultured Caudovirales phage</name>
    <dbReference type="NCBI Taxonomy" id="2100421"/>
    <lineage>
        <taxon>Viruses</taxon>
        <taxon>Duplodnaviria</taxon>
        <taxon>Heunggongvirae</taxon>
        <taxon>Uroviricota</taxon>
        <taxon>Caudoviricetes</taxon>
        <taxon>Peduoviridae</taxon>
        <taxon>Maltschvirus</taxon>
        <taxon>Maltschvirus maltsch</taxon>
    </lineage>
</organism>
<gene>
    <name evidence="1" type="ORF">UFOVP253_12</name>
</gene>